<dbReference type="AlphaFoldDB" id="G0NDH0"/>
<gene>
    <name evidence="1" type="ORF">CAEBREN_19348</name>
</gene>
<protein>
    <submittedName>
        <fullName evidence="1">Uncharacterized protein</fullName>
    </submittedName>
</protein>
<evidence type="ECO:0000313" key="1">
    <source>
        <dbReference type="EMBL" id="EGT58361.1"/>
    </source>
</evidence>
<accession>G0NDH0</accession>
<keyword evidence="2" id="KW-1185">Reference proteome</keyword>
<dbReference type="InParanoid" id="G0NDH0"/>
<dbReference type="Proteomes" id="UP000008068">
    <property type="component" value="Unassembled WGS sequence"/>
</dbReference>
<name>G0NDH0_CAEBE</name>
<proteinExistence type="predicted"/>
<organism evidence="2">
    <name type="scientific">Caenorhabditis brenneri</name>
    <name type="common">Nematode worm</name>
    <dbReference type="NCBI Taxonomy" id="135651"/>
    <lineage>
        <taxon>Eukaryota</taxon>
        <taxon>Metazoa</taxon>
        <taxon>Ecdysozoa</taxon>
        <taxon>Nematoda</taxon>
        <taxon>Chromadorea</taxon>
        <taxon>Rhabditida</taxon>
        <taxon>Rhabditina</taxon>
        <taxon>Rhabditomorpha</taxon>
        <taxon>Rhabditoidea</taxon>
        <taxon>Rhabditidae</taxon>
        <taxon>Peloderinae</taxon>
        <taxon>Caenorhabditis</taxon>
    </lineage>
</organism>
<reference evidence="2" key="1">
    <citation type="submission" date="2011-07" db="EMBL/GenBank/DDBJ databases">
        <authorList>
            <consortium name="Caenorhabditis brenneri Sequencing and Analysis Consortium"/>
            <person name="Wilson R.K."/>
        </authorList>
    </citation>
    <scope>NUCLEOTIDE SEQUENCE [LARGE SCALE GENOMIC DNA]</scope>
    <source>
        <strain evidence="2">PB2801</strain>
    </source>
</reference>
<dbReference type="EMBL" id="GL379868">
    <property type="protein sequence ID" value="EGT58361.1"/>
    <property type="molecule type" value="Genomic_DNA"/>
</dbReference>
<dbReference type="OrthoDB" id="5860495at2759"/>
<evidence type="ECO:0000313" key="2">
    <source>
        <dbReference type="Proteomes" id="UP000008068"/>
    </source>
</evidence>
<dbReference type="HOGENOM" id="CLU_098073_0_0_1"/>
<sequence>MSFGGDWTGCLHFWDDDKKKWIQVSADKVHQFFRNVLKAEGEIIIFSEIRKYDLDMIPEWRIPGWFGNWHEYTLVETTNWYWSVEKMAEGLFVQRSKSKNIIRCKFGADDRSKDRSEGRSSNVSFGENLMKIAQWIINRRELGNTYHVLDRNCHHFASLLHEAIVRSEGRRLDNTV</sequence>